<evidence type="ECO:0000313" key="3">
    <source>
        <dbReference type="Proteomes" id="UP000035088"/>
    </source>
</evidence>
<dbReference type="GO" id="GO:0016491">
    <property type="term" value="F:oxidoreductase activity"/>
    <property type="evidence" value="ECO:0007669"/>
    <property type="project" value="InterPro"/>
</dbReference>
<dbReference type="Proteomes" id="UP000035088">
    <property type="component" value="Unassembled WGS sequence"/>
</dbReference>
<dbReference type="AlphaFoldDB" id="G7GXA1"/>
<dbReference type="PANTHER" id="PTHR36151">
    <property type="entry name" value="BLR2777 PROTEIN"/>
    <property type="match status" value="1"/>
</dbReference>
<dbReference type="PANTHER" id="PTHR36151:SF3">
    <property type="entry name" value="ER-BOUND OXYGENASE MPAB_MPAB'_RUBBER OXYGENASE CATALYTIC DOMAIN-CONTAINING PROTEIN"/>
    <property type="match status" value="1"/>
</dbReference>
<dbReference type="STRING" id="1073574.GOARA_005_00210"/>
<keyword evidence="3" id="KW-1185">Reference proteome</keyword>
<protein>
    <recommendedName>
        <fullName evidence="1">ER-bound oxygenase mpaB/mpaB'/Rubber oxygenase catalytic domain-containing protein</fullName>
    </recommendedName>
</protein>
<evidence type="ECO:0000313" key="2">
    <source>
        <dbReference type="EMBL" id="GAB08226.1"/>
    </source>
</evidence>
<accession>G7GXA1</accession>
<name>G7GXA1_9ACTN</name>
<evidence type="ECO:0000259" key="1">
    <source>
        <dbReference type="Pfam" id="PF09995"/>
    </source>
</evidence>
<proteinExistence type="predicted"/>
<gene>
    <name evidence="2" type="ORF">GOARA_005_00210</name>
</gene>
<dbReference type="EMBL" id="BAEE01000005">
    <property type="protein sequence ID" value="GAB08226.1"/>
    <property type="molecule type" value="Genomic_DNA"/>
</dbReference>
<sequence>MSDYGRTSLAMGMPELDVLLARDSPTRTMLGDACILYAAFPSFVYPVLSAKGGKGVDDHDRIGKVSVRDQVRLEDVVGRAKDTIDMVLGVVFLDAEREDIAASIRELHRFIHGQLDDGVNYHAWETELWNWTWVAIVLPLMEVYGQLRGWPSDSFREEAYAGMRAVGVLFGADTLPATYQELIDYRDNKWMESVDPGAAEATAYLLSQRSRPSGFRAFPKISRPLVRVVGWPVRHIAWIGLLLANTDPLSRAMGLHTRRIDRLALGLHHAVWRTIPRHWSGGWIERYVELRSRYGKVAWRTHYSPEALAGYRAEMKRARAGQTAEPPRPSAR</sequence>
<dbReference type="Pfam" id="PF09995">
    <property type="entry name" value="MPAB_Lcp_cat"/>
    <property type="match status" value="1"/>
</dbReference>
<comment type="caution">
    <text evidence="2">The sequence shown here is derived from an EMBL/GenBank/DDBJ whole genome shotgun (WGS) entry which is preliminary data.</text>
</comment>
<reference evidence="2 3" key="1">
    <citation type="submission" date="2011-11" db="EMBL/GenBank/DDBJ databases">
        <title>Whole genome shotgun sequence of Gordonia araii NBRC 100433.</title>
        <authorList>
            <person name="Yoshida Y."/>
            <person name="Hosoyama A."/>
            <person name="Tsuchikane K."/>
            <person name="Katsumata H."/>
            <person name="Yamazaki S."/>
            <person name="Fujita N."/>
        </authorList>
    </citation>
    <scope>NUCLEOTIDE SEQUENCE [LARGE SCALE GENOMIC DNA]</scope>
    <source>
        <strain evidence="2 3">NBRC 100433</strain>
    </source>
</reference>
<organism evidence="2 3">
    <name type="scientific">Gordonia araii NBRC 100433</name>
    <dbReference type="NCBI Taxonomy" id="1073574"/>
    <lineage>
        <taxon>Bacteria</taxon>
        <taxon>Bacillati</taxon>
        <taxon>Actinomycetota</taxon>
        <taxon>Actinomycetes</taxon>
        <taxon>Mycobacteriales</taxon>
        <taxon>Gordoniaceae</taxon>
        <taxon>Gordonia</taxon>
    </lineage>
</organism>
<dbReference type="InterPro" id="IPR018713">
    <property type="entry name" value="MPAB/Lcp_cat_dom"/>
</dbReference>
<feature type="domain" description="ER-bound oxygenase mpaB/mpaB'/Rubber oxygenase catalytic" evidence="1">
    <location>
        <begin position="47"/>
        <end position="267"/>
    </location>
</feature>